<evidence type="ECO:0000313" key="13">
    <source>
        <dbReference type="RefSeq" id="XP_013983060.2"/>
    </source>
</evidence>
<evidence type="ECO:0000256" key="4">
    <source>
        <dbReference type="ARBA" id="ARBA00022617"/>
    </source>
</evidence>
<comment type="subcellular location">
    <subcellularLocation>
        <location evidence="2">Membrane</location>
    </subcellularLocation>
</comment>
<evidence type="ECO:0000256" key="11">
    <source>
        <dbReference type="SAM" id="SignalP"/>
    </source>
</evidence>
<feature type="chain" id="PRO_5046607074" evidence="11">
    <location>
        <begin position="23"/>
        <end position="492"/>
    </location>
</feature>
<evidence type="ECO:0000256" key="7">
    <source>
        <dbReference type="ARBA" id="ARBA00023004"/>
    </source>
</evidence>
<evidence type="ECO:0000256" key="2">
    <source>
        <dbReference type="ARBA" id="ARBA00004370"/>
    </source>
</evidence>
<gene>
    <name evidence="13" type="primary">LOC106562623</name>
</gene>
<dbReference type="GO" id="GO:0006082">
    <property type="term" value="P:organic acid metabolic process"/>
    <property type="evidence" value="ECO:0007669"/>
    <property type="project" value="TreeGrafter"/>
</dbReference>
<dbReference type="Gene3D" id="1.10.630.10">
    <property type="entry name" value="Cytochrome P450"/>
    <property type="match status" value="1"/>
</dbReference>
<evidence type="ECO:0000313" key="12">
    <source>
        <dbReference type="Proteomes" id="UP001652741"/>
    </source>
</evidence>
<dbReference type="RefSeq" id="XP_013983060.2">
    <property type="nucleotide sequence ID" value="XM_014127585.2"/>
</dbReference>
<dbReference type="GO" id="GO:0020037">
    <property type="term" value="F:heme binding"/>
    <property type="evidence" value="ECO:0007669"/>
    <property type="project" value="InterPro"/>
</dbReference>
<keyword evidence="7 9" id="KW-0408">Iron</keyword>
<evidence type="ECO:0000256" key="10">
    <source>
        <dbReference type="RuleBase" id="RU000461"/>
    </source>
</evidence>
<dbReference type="GO" id="GO:0016020">
    <property type="term" value="C:membrane"/>
    <property type="evidence" value="ECO:0007669"/>
    <property type="project" value="UniProtKB-SubCell"/>
</dbReference>
<reference evidence="13" key="1">
    <citation type="submission" date="2025-08" db="UniProtKB">
        <authorList>
            <consortium name="RefSeq"/>
        </authorList>
    </citation>
    <scope>IDENTIFICATION</scope>
</reference>
<dbReference type="GO" id="GO:0016712">
    <property type="term" value="F:oxidoreductase activity, acting on paired donors, with incorporation or reduction of molecular oxygen, reduced flavin or flavoprotein as one donor, and incorporation of one atom of oxygen"/>
    <property type="evidence" value="ECO:0007669"/>
    <property type="project" value="InterPro"/>
</dbReference>
<feature type="signal peptide" evidence="11">
    <location>
        <begin position="1"/>
        <end position="22"/>
    </location>
</feature>
<dbReference type="PANTHER" id="PTHR24300:SF327">
    <property type="entry name" value="CYTOCHROME P450 2F2-RELATED"/>
    <property type="match status" value="1"/>
</dbReference>
<dbReference type="SUPFAM" id="SSF48264">
    <property type="entry name" value="Cytochrome P450"/>
    <property type="match status" value="1"/>
</dbReference>
<accession>A0A1S3KWR5</accession>
<dbReference type="KEGG" id="sasa:106562623"/>
<dbReference type="Pfam" id="PF00067">
    <property type="entry name" value="p450"/>
    <property type="match status" value="1"/>
</dbReference>
<dbReference type="InterPro" id="IPR050182">
    <property type="entry name" value="Cytochrome_P450_fam2"/>
</dbReference>
<dbReference type="PaxDb" id="8030-ENSSSAP00000117691"/>
<keyword evidence="12" id="KW-1185">Reference proteome</keyword>
<comment type="similarity">
    <text evidence="3 10">Belongs to the cytochrome P450 family.</text>
</comment>
<keyword evidence="4 9" id="KW-0349">Heme</keyword>
<name>A0A1S3KWR5_SALSA</name>
<dbReference type="PANTHER" id="PTHR24300">
    <property type="entry name" value="CYTOCHROME P450 508A4-RELATED"/>
    <property type="match status" value="1"/>
</dbReference>
<dbReference type="PRINTS" id="PR00463">
    <property type="entry name" value="EP450I"/>
</dbReference>
<evidence type="ECO:0000256" key="5">
    <source>
        <dbReference type="ARBA" id="ARBA00022723"/>
    </source>
</evidence>
<dbReference type="PROSITE" id="PS00086">
    <property type="entry name" value="CYTOCHROME_P450"/>
    <property type="match status" value="1"/>
</dbReference>
<keyword evidence="11" id="KW-0732">Signal</keyword>
<dbReference type="Proteomes" id="UP001652741">
    <property type="component" value="Chromosome ssa01"/>
</dbReference>
<dbReference type="GeneID" id="106562623"/>
<comment type="cofactor">
    <cofactor evidence="1 9">
        <name>heme</name>
        <dbReference type="ChEBI" id="CHEBI:30413"/>
    </cofactor>
</comment>
<dbReference type="InterPro" id="IPR002401">
    <property type="entry name" value="Cyt_P450_E_grp-I"/>
</dbReference>
<proteinExistence type="inferred from homology"/>
<evidence type="ECO:0000256" key="9">
    <source>
        <dbReference type="PIRSR" id="PIRSR602401-1"/>
    </source>
</evidence>
<sequence>MVGTLFLLCVGSCLLLLVVLRPQRPRNFPPGPPPVPIFGNVLQLSMKNPMAGLDKLSGEYGEVYSLFLGWRPAVVLHGLQAVREALVTKSVDFAGRPQGMMINHVTEDKGLIMGNYGAVWKEHRRFALTTMKNFGLGKRSMEERILEETDHVCTRLGENAGKSLDPVTLVHSAASNIICSVLFGHRYDYQDPVLSFVINSFKENAQIANGPWAAVYDTFPLLRRLPLPFRRVFDNYRALKKHTVEIVEQHKHTRAPGEPRDVVDCYLDEMDKRGPEGCVLEEERLVMLLLDLHFAGTDTSSNSILTALLYLATHTHIQAQCQTEIDGVLGGKERVSFEDRHRMPYVMATIHETQRLANIAPLGVFHATIRPTKLMGYDIPEGTLVITNLTSVLFESSQWERPNDFNPAHFLNDDGQFVKPEAFLVFSAGPRVCLGELLARMELFLILVTLLQRFHFLWPEDAGNPDLSPVFGGIQSPKPYRVSVRLRGNQGA</sequence>
<dbReference type="GO" id="GO:0005737">
    <property type="term" value="C:cytoplasm"/>
    <property type="evidence" value="ECO:0007669"/>
    <property type="project" value="TreeGrafter"/>
</dbReference>
<feature type="binding site" description="axial binding residue" evidence="9">
    <location>
        <position position="433"/>
    </location>
    <ligand>
        <name>heme</name>
        <dbReference type="ChEBI" id="CHEBI:30413"/>
    </ligand>
    <ligandPart>
        <name>Fe</name>
        <dbReference type="ChEBI" id="CHEBI:18248"/>
    </ligandPart>
</feature>
<keyword evidence="10" id="KW-0503">Monooxygenase</keyword>
<keyword evidence="5 9" id="KW-0479">Metal-binding</keyword>
<keyword evidence="8" id="KW-0472">Membrane</keyword>
<dbReference type="AlphaFoldDB" id="A0A1S3KWR5"/>
<dbReference type="PRINTS" id="PR00385">
    <property type="entry name" value="P450"/>
</dbReference>
<protein>
    <submittedName>
        <fullName evidence="13">Cytochrome P450 2D15</fullName>
    </submittedName>
</protein>
<dbReference type="InterPro" id="IPR008069">
    <property type="entry name" value="Cyt_P450_E_grp-I_CYP2D-like"/>
</dbReference>
<evidence type="ECO:0000256" key="6">
    <source>
        <dbReference type="ARBA" id="ARBA00023002"/>
    </source>
</evidence>
<evidence type="ECO:0000256" key="1">
    <source>
        <dbReference type="ARBA" id="ARBA00001971"/>
    </source>
</evidence>
<dbReference type="STRING" id="8030.ENSSSAP00000117691"/>
<dbReference type="InterPro" id="IPR001128">
    <property type="entry name" value="Cyt_P450"/>
</dbReference>
<dbReference type="GO" id="GO:0005506">
    <property type="term" value="F:iron ion binding"/>
    <property type="evidence" value="ECO:0007669"/>
    <property type="project" value="InterPro"/>
</dbReference>
<dbReference type="PRINTS" id="PR01686">
    <property type="entry name" value="EP450ICYP2D"/>
</dbReference>
<dbReference type="GO" id="GO:0006805">
    <property type="term" value="P:xenobiotic metabolic process"/>
    <property type="evidence" value="ECO:0007669"/>
    <property type="project" value="TreeGrafter"/>
</dbReference>
<organism evidence="12 13">
    <name type="scientific">Salmo salar</name>
    <name type="common">Atlantic salmon</name>
    <dbReference type="NCBI Taxonomy" id="8030"/>
    <lineage>
        <taxon>Eukaryota</taxon>
        <taxon>Metazoa</taxon>
        <taxon>Chordata</taxon>
        <taxon>Craniata</taxon>
        <taxon>Vertebrata</taxon>
        <taxon>Euteleostomi</taxon>
        <taxon>Actinopterygii</taxon>
        <taxon>Neopterygii</taxon>
        <taxon>Teleostei</taxon>
        <taxon>Protacanthopterygii</taxon>
        <taxon>Salmoniformes</taxon>
        <taxon>Salmonidae</taxon>
        <taxon>Salmoninae</taxon>
        <taxon>Salmo</taxon>
    </lineage>
</organism>
<evidence type="ECO:0000256" key="3">
    <source>
        <dbReference type="ARBA" id="ARBA00010617"/>
    </source>
</evidence>
<evidence type="ECO:0000256" key="8">
    <source>
        <dbReference type="ARBA" id="ARBA00023136"/>
    </source>
</evidence>
<dbReference type="InterPro" id="IPR036396">
    <property type="entry name" value="Cyt_P450_sf"/>
</dbReference>
<keyword evidence="6 10" id="KW-0560">Oxidoreductase</keyword>
<dbReference type="InterPro" id="IPR017972">
    <property type="entry name" value="Cyt_P450_CS"/>
</dbReference>